<dbReference type="AlphaFoldDB" id="A0A2T0MQ56"/>
<keyword evidence="2" id="KW-1185">Reference proteome</keyword>
<reference evidence="1 2" key="1">
    <citation type="submission" date="2018-03" db="EMBL/GenBank/DDBJ databases">
        <title>Genomic Encyclopedia of Type Strains, Phase III (KMG-III): the genomes of soil and plant-associated and newly described type strains.</title>
        <authorList>
            <person name="Whitman W."/>
        </authorList>
    </citation>
    <scope>NUCLEOTIDE SEQUENCE [LARGE SCALE GENOMIC DNA]</scope>
    <source>
        <strain evidence="1 2">CGMCC 4.7104</strain>
    </source>
</reference>
<proteinExistence type="predicted"/>
<dbReference type="EMBL" id="PVNG01000017">
    <property type="protein sequence ID" value="PRX60252.1"/>
    <property type="molecule type" value="Genomic_DNA"/>
</dbReference>
<protein>
    <submittedName>
        <fullName evidence="1">Uncharacterized protein</fullName>
    </submittedName>
</protein>
<accession>A0A2T0MQ56</accession>
<comment type="caution">
    <text evidence="1">The sequence shown here is derived from an EMBL/GenBank/DDBJ whole genome shotgun (WGS) entry which is preliminary data.</text>
</comment>
<dbReference type="Proteomes" id="UP000238312">
    <property type="component" value="Unassembled WGS sequence"/>
</dbReference>
<gene>
    <name evidence="1" type="ORF">B0I32_11719</name>
</gene>
<organism evidence="1 2">
    <name type="scientific">Nonomuraea fuscirosea</name>
    <dbReference type="NCBI Taxonomy" id="1291556"/>
    <lineage>
        <taxon>Bacteria</taxon>
        <taxon>Bacillati</taxon>
        <taxon>Actinomycetota</taxon>
        <taxon>Actinomycetes</taxon>
        <taxon>Streptosporangiales</taxon>
        <taxon>Streptosporangiaceae</taxon>
        <taxon>Nonomuraea</taxon>
    </lineage>
</organism>
<name>A0A2T0MQ56_9ACTN</name>
<evidence type="ECO:0000313" key="2">
    <source>
        <dbReference type="Proteomes" id="UP000238312"/>
    </source>
</evidence>
<evidence type="ECO:0000313" key="1">
    <source>
        <dbReference type="EMBL" id="PRX60252.1"/>
    </source>
</evidence>
<sequence length="64" mass="7041">MAPAGGCSGCRWRALSASRVLTLLPDTPYPMWVRVEQAIQGVVLIALAWTLTRPAVRTHLRAVR</sequence>